<dbReference type="InterPro" id="IPR059166">
    <property type="entry name" value="PLD-like_cat"/>
</dbReference>
<organism evidence="1 2">
    <name type="scientific">Pseudovibrio ascidiaceicola</name>
    <dbReference type="NCBI Taxonomy" id="285279"/>
    <lineage>
        <taxon>Bacteria</taxon>
        <taxon>Pseudomonadati</taxon>
        <taxon>Pseudomonadota</taxon>
        <taxon>Alphaproteobacteria</taxon>
        <taxon>Hyphomicrobiales</taxon>
        <taxon>Stappiaceae</taxon>
        <taxon>Pseudovibrio</taxon>
    </lineage>
</organism>
<accession>A0A1I4D4N7</accession>
<dbReference type="CDD" id="cd09176">
    <property type="entry name" value="PLDc_unchar6"/>
    <property type="match status" value="1"/>
</dbReference>
<evidence type="ECO:0000313" key="1">
    <source>
        <dbReference type="EMBL" id="SFK87770.1"/>
    </source>
</evidence>
<gene>
    <name evidence="1" type="ORF">SAMN04488518_110202</name>
</gene>
<evidence type="ECO:0000313" key="2">
    <source>
        <dbReference type="Proteomes" id="UP000199598"/>
    </source>
</evidence>
<keyword evidence="2" id="KW-1185">Reference proteome</keyword>
<protein>
    <recommendedName>
        <fullName evidence="3">Phospholipase D-like domain-containing protein</fullName>
    </recommendedName>
</protein>
<evidence type="ECO:0008006" key="3">
    <source>
        <dbReference type="Google" id="ProtNLM"/>
    </source>
</evidence>
<dbReference type="Gene3D" id="3.30.870.10">
    <property type="entry name" value="Endonuclease Chain A"/>
    <property type="match status" value="2"/>
</dbReference>
<dbReference type="Proteomes" id="UP000199598">
    <property type="component" value="Unassembled WGS sequence"/>
</dbReference>
<proteinExistence type="predicted"/>
<reference evidence="1 2" key="1">
    <citation type="submission" date="2016-10" db="EMBL/GenBank/DDBJ databases">
        <authorList>
            <person name="Varghese N."/>
            <person name="Submissions S."/>
        </authorList>
    </citation>
    <scope>NUCLEOTIDE SEQUENCE [LARGE SCALE GENOMIC DNA]</scope>
    <source>
        <strain evidence="1 2">DSM 16392</strain>
    </source>
</reference>
<dbReference type="EMBL" id="FOSK01000010">
    <property type="protein sequence ID" value="SFK87770.1"/>
    <property type="molecule type" value="Genomic_DNA"/>
</dbReference>
<name>A0A1I4D4N7_9HYPH</name>
<sequence>METLFKFALDQLGNFPAGITLERLIGLCVDEIRDAAEAWPADWESFLEDLSPAANAYAADDPEAEWFLSRDIVRGAGRKEKFCPPELAWKAIKLLAIIHEHSQEGDRDIAAELSHFNPDAFRSLLSETSFLDRNLNAPSADIIANIIEERVIRRHMWVALRKFRYQRDYTFLIEMDEGRIRLREKDGPLFTNPRLRGAGCRNNIVIPDSRMLTHALTGASTLPDHAGKLYTVKGATARQVFHPKLFLQIGRKGGRIIVGSANITSSGLAGNLELVDTISCGEEDSADQRMVAAAWQYLARFVGHDQEALRGQQDWMLARAPWLRQAVASTEKMGLADQTEAALLTTGIETGIGQRFAGLIDEPVTRLIVVSPYWDMGLTALSYLNGRLSPEEVSVVIDPVVVQFPKDAVSALSNMKLYRRNRYREGRFIHAKTIIAQTQNADHVLLGSANCTLAALGRGDYVGKNEEVCLYRRLPPDTIIHALELADVLDEEQTIEPAEIDEPELDDDLPLEELAEKAPGQFEVRVDVLVWRPTSLIDPAACTIELLDQNGSVIPCAWSPLHSEHSLRFQISGTDVRPSFACLVFTDGHRSAPAIVTLIGRLSAAIREARSRKTENALRGLDEETEAGLMLMEVLDFLEQLEPDADKDKAPISIPKAGHGDNDASAAHYEVLSYEQFIARRRPRTAQANLTHNSLAGSEVTLVRGFLNRILGIDGQRDEIDESDNDYLMSDAFNLDDETDNAEAAIAAGVDFGKEEKTLEEEEREEAARKCKAAQRKATKDQLVSAALKLGQRIMDRQETGQLDNHDILRLRALLMIIAAASWKGSEANKGNQPPRSSIQVLPAEGDKDSWPFVMGRLIFVVFGGKDPAIRQLYLSNEHDQIPDDIVECWATCYWCFQACMQASISEIEKTRITKHLGPIASYAYTMTLPTKAELLSDNITTILDSMNARYAEKLGIEPDAIENGHRSFVEDLFALGQAATQSTS</sequence>
<comment type="caution">
    <text evidence="1">The sequence shown here is derived from an EMBL/GenBank/DDBJ whole genome shotgun (WGS) entry which is preliminary data.</text>
</comment>
<dbReference type="CDD" id="cd09117">
    <property type="entry name" value="PLDc_Bfil_DEXD_like"/>
    <property type="match status" value="1"/>
</dbReference>